<evidence type="ECO:0000313" key="1">
    <source>
        <dbReference type="EMBL" id="OCH93293.1"/>
    </source>
</evidence>
<evidence type="ECO:0000313" key="2">
    <source>
        <dbReference type="Proteomes" id="UP000250043"/>
    </source>
</evidence>
<dbReference type="EMBL" id="KV722357">
    <property type="protein sequence ID" value="OCH93293.1"/>
    <property type="molecule type" value="Genomic_DNA"/>
</dbReference>
<name>A0A8E2J2K3_9APHY</name>
<protein>
    <submittedName>
        <fullName evidence="1">Uncharacterized protein</fullName>
    </submittedName>
</protein>
<gene>
    <name evidence="1" type="ORF">OBBRIDRAFT_340806</name>
</gene>
<dbReference type="AlphaFoldDB" id="A0A8E2J2K3"/>
<keyword evidence="2" id="KW-1185">Reference proteome</keyword>
<dbReference type="Proteomes" id="UP000250043">
    <property type="component" value="Unassembled WGS sequence"/>
</dbReference>
<organism evidence="1 2">
    <name type="scientific">Obba rivulosa</name>
    <dbReference type="NCBI Taxonomy" id="1052685"/>
    <lineage>
        <taxon>Eukaryota</taxon>
        <taxon>Fungi</taxon>
        <taxon>Dikarya</taxon>
        <taxon>Basidiomycota</taxon>
        <taxon>Agaricomycotina</taxon>
        <taxon>Agaricomycetes</taxon>
        <taxon>Polyporales</taxon>
        <taxon>Gelatoporiaceae</taxon>
        <taxon>Obba</taxon>
    </lineage>
</organism>
<accession>A0A8E2J2K3</accession>
<reference evidence="1 2" key="1">
    <citation type="submission" date="2016-07" db="EMBL/GenBank/DDBJ databases">
        <title>Draft genome of the white-rot fungus Obba rivulosa 3A-2.</title>
        <authorList>
            <consortium name="DOE Joint Genome Institute"/>
            <person name="Miettinen O."/>
            <person name="Riley R."/>
            <person name="Acob R."/>
            <person name="Barry K."/>
            <person name="Cullen D."/>
            <person name="De Vries R."/>
            <person name="Hainaut M."/>
            <person name="Hatakka A."/>
            <person name="Henrissat B."/>
            <person name="Hilden K."/>
            <person name="Kuo R."/>
            <person name="Labutti K."/>
            <person name="Lipzen A."/>
            <person name="Makela M.R."/>
            <person name="Sandor L."/>
            <person name="Spatafora J.W."/>
            <person name="Grigoriev I.V."/>
            <person name="Hibbett D.S."/>
        </authorList>
    </citation>
    <scope>NUCLEOTIDE SEQUENCE [LARGE SCALE GENOMIC DNA]</scope>
    <source>
        <strain evidence="1 2">3A-2</strain>
    </source>
</reference>
<proteinExistence type="predicted"/>
<sequence>MCRMASKSASKEYQPICGLCRATVQGRPIVDLESVPTRLGLERPSDSVLWHRTIDRSPGCVCVPDMLGSSAIASIRGIPYPFQRVNGYPELQARTFAYGTIHLISSTHGGFPQIIAEFYESP</sequence>